<reference evidence="1" key="1">
    <citation type="submission" date="2018-05" db="EMBL/GenBank/DDBJ databases">
        <title>Draft genome of Mucuna pruriens seed.</title>
        <authorList>
            <person name="Nnadi N.E."/>
            <person name="Vos R."/>
            <person name="Hasami M.H."/>
            <person name="Devisetty U.K."/>
            <person name="Aguiy J.C."/>
        </authorList>
    </citation>
    <scope>NUCLEOTIDE SEQUENCE [LARGE SCALE GENOMIC DNA]</scope>
    <source>
        <strain evidence="1">JCA_2017</strain>
    </source>
</reference>
<sequence>MPPKEPNLADEPKEDKAKTCSRNWQMKTYHLKQQILGNVQDRVKTRSIFKDQAQVALFSKVEPKNIKEGLMDEGWIKAMLVAQGYSQQEGIDFTKTFAPLTSSLSYEITLNGCQIGKIDITLFHKNYNSHFIIVKIYVDEIIFVLLMKLFFEMSMMEELKFYLGLQIKQAEDGI</sequence>
<protein>
    <recommendedName>
        <fullName evidence="3">Reverse transcriptase Ty1/copia-type domain-containing protein</fullName>
    </recommendedName>
</protein>
<keyword evidence="2" id="KW-1185">Reference proteome</keyword>
<evidence type="ECO:0000313" key="2">
    <source>
        <dbReference type="Proteomes" id="UP000257109"/>
    </source>
</evidence>
<dbReference type="AlphaFoldDB" id="A0A371ELI3"/>
<dbReference type="EMBL" id="QJKJ01013270">
    <property type="protein sequence ID" value="RDX66799.1"/>
    <property type="molecule type" value="Genomic_DNA"/>
</dbReference>
<gene>
    <name evidence="1" type="ORF">CR513_54402</name>
</gene>
<feature type="non-terminal residue" evidence="1">
    <location>
        <position position="1"/>
    </location>
</feature>
<dbReference type="Proteomes" id="UP000257109">
    <property type="component" value="Unassembled WGS sequence"/>
</dbReference>
<name>A0A371ELI3_MUCPR</name>
<organism evidence="1 2">
    <name type="scientific">Mucuna pruriens</name>
    <name type="common">Velvet bean</name>
    <name type="synonym">Dolichos pruriens</name>
    <dbReference type="NCBI Taxonomy" id="157652"/>
    <lineage>
        <taxon>Eukaryota</taxon>
        <taxon>Viridiplantae</taxon>
        <taxon>Streptophyta</taxon>
        <taxon>Embryophyta</taxon>
        <taxon>Tracheophyta</taxon>
        <taxon>Spermatophyta</taxon>
        <taxon>Magnoliopsida</taxon>
        <taxon>eudicotyledons</taxon>
        <taxon>Gunneridae</taxon>
        <taxon>Pentapetalae</taxon>
        <taxon>rosids</taxon>
        <taxon>fabids</taxon>
        <taxon>Fabales</taxon>
        <taxon>Fabaceae</taxon>
        <taxon>Papilionoideae</taxon>
        <taxon>50 kb inversion clade</taxon>
        <taxon>NPAAA clade</taxon>
        <taxon>indigoferoid/millettioid clade</taxon>
        <taxon>Phaseoleae</taxon>
        <taxon>Mucuna</taxon>
    </lineage>
</organism>
<dbReference type="OrthoDB" id="8048545at2759"/>
<proteinExistence type="predicted"/>
<evidence type="ECO:0008006" key="3">
    <source>
        <dbReference type="Google" id="ProtNLM"/>
    </source>
</evidence>
<comment type="caution">
    <text evidence="1">The sequence shown here is derived from an EMBL/GenBank/DDBJ whole genome shotgun (WGS) entry which is preliminary data.</text>
</comment>
<accession>A0A371ELI3</accession>
<evidence type="ECO:0000313" key="1">
    <source>
        <dbReference type="EMBL" id="RDX66799.1"/>
    </source>
</evidence>